<dbReference type="OrthoDB" id="7458733at2759"/>
<accession>A0A7R8WIB9</accession>
<dbReference type="AlphaFoldDB" id="A0A7R8WIB9"/>
<dbReference type="EMBL" id="OB662151">
    <property type="protein sequence ID" value="CAD7229579.1"/>
    <property type="molecule type" value="Genomic_DNA"/>
</dbReference>
<organism evidence="1">
    <name type="scientific">Cyprideis torosa</name>
    <dbReference type="NCBI Taxonomy" id="163714"/>
    <lineage>
        <taxon>Eukaryota</taxon>
        <taxon>Metazoa</taxon>
        <taxon>Ecdysozoa</taxon>
        <taxon>Arthropoda</taxon>
        <taxon>Crustacea</taxon>
        <taxon>Oligostraca</taxon>
        <taxon>Ostracoda</taxon>
        <taxon>Podocopa</taxon>
        <taxon>Podocopida</taxon>
        <taxon>Cytherocopina</taxon>
        <taxon>Cytheroidea</taxon>
        <taxon>Cytherideidae</taxon>
        <taxon>Cyprideis</taxon>
    </lineage>
</organism>
<reference evidence="1" key="1">
    <citation type="submission" date="2020-11" db="EMBL/GenBank/DDBJ databases">
        <authorList>
            <person name="Tran Van P."/>
        </authorList>
    </citation>
    <scope>NUCLEOTIDE SEQUENCE</scope>
</reference>
<evidence type="ECO:0000313" key="1">
    <source>
        <dbReference type="EMBL" id="CAD7229579.1"/>
    </source>
</evidence>
<name>A0A7R8WIB9_9CRUS</name>
<sequence>MTLTDEWPCHRPIPLPRWNLLQAPCQMHFHDILEFEDFVGKLDFVLQCSLATHPYNSVSNFLTFYESFKVASFNNRALSLRDHFRNTTPKLIPNRHTCVGLTLALKEEVETTLGIARGHFFVAACEEIVSNPEEFASRSPPNQDAVQMEHVLLALNIRIDNEERQGLLFLDPGYHTSRVIIVMNDGVYPNTGWFRGTSSPAVRRDLCFNRVSSDYVECLVRDTRGSNGAGMSVDTVNVIYVGHHFLSAVNHSEHRNIIYPRKFWIARDMKGTTTAGLTLSLERAERGINCFINGGQEQLRLLQSTDLGSMFLTRSEFFTSLASELKLDVTTLLSTLHQLQCVLYEDPAFISQVLNINQDVEAIGMGDLQVVH</sequence>
<proteinExistence type="predicted"/>
<gene>
    <name evidence="1" type="ORF">CTOB1V02_LOCUS7448</name>
</gene>
<protein>
    <submittedName>
        <fullName evidence="1">Uncharacterized protein</fullName>
    </submittedName>
</protein>